<proteinExistence type="predicted"/>
<name>A0ABV6MBB1_9ACTN</name>
<evidence type="ECO:0000313" key="2">
    <source>
        <dbReference type="EMBL" id="MFC0531996.1"/>
    </source>
</evidence>
<dbReference type="Pfam" id="PF01636">
    <property type="entry name" value="APH"/>
    <property type="match status" value="1"/>
</dbReference>
<evidence type="ECO:0000313" key="3">
    <source>
        <dbReference type="Proteomes" id="UP001589867"/>
    </source>
</evidence>
<dbReference type="Proteomes" id="UP001589867">
    <property type="component" value="Unassembled WGS sequence"/>
</dbReference>
<dbReference type="PANTHER" id="PTHR21310:SF15">
    <property type="entry name" value="AMINOGLYCOSIDE PHOSPHOTRANSFERASE DOMAIN-CONTAINING PROTEIN"/>
    <property type="match status" value="1"/>
</dbReference>
<dbReference type="Gene3D" id="3.30.200.20">
    <property type="entry name" value="Phosphorylase Kinase, domain 1"/>
    <property type="match status" value="1"/>
</dbReference>
<dbReference type="InterPro" id="IPR011009">
    <property type="entry name" value="Kinase-like_dom_sf"/>
</dbReference>
<dbReference type="RefSeq" id="WP_377257422.1">
    <property type="nucleotide sequence ID" value="NZ_JBHLUH010000063.1"/>
</dbReference>
<dbReference type="SUPFAM" id="SSF56112">
    <property type="entry name" value="Protein kinase-like (PK-like)"/>
    <property type="match status" value="1"/>
</dbReference>
<dbReference type="PANTHER" id="PTHR21310">
    <property type="entry name" value="AMINOGLYCOSIDE PHOSPHOTRANSFERASE-RELATED-RELATED"/>
    <property type="match status" value="1"/>
</dbReference>
<sequence>MRDSLTKRRVSEDELARLVLRAFGPGAGVSAWRELSGGTYNAAYAVTLGGGRLGGRREVVLKVAPPPDLKLLSHEVDLMRTEVDFYRRAATVGVPVPEVLFAGFERDLIGTDFVFLSLVPGTDLHSLAGGRPPAEFAAVRGQVAGLTARLHSITGSGYGYPLRGSRTWQPTWRGAFGAMVDDLVADAERLAPAKPLPAAPAWIGALMRRHADVLDDVTRPALVHFDLWDGNVFVAPDDTAAPAGWRVTGFIDGERAFYGDPAAELVSLALFREPEPELLSGYSAGGGAPIALTGSVARRLDLYRTYLYLIMAIEGATRGWHDEERVRFETWLAARIDAQLALL</sequence>
<comment type="caution">
    <text evidence="2">The sequence shown here is derived from an EMBL/GenBank/DDBJ whole genome shotgun (WGS) entry which is preliminary data.</text>
</comment>
<dbReference type="InterPro" id="IPR002575">
    <property type="entry name" value="Aminoglycoside_PTrfase"/>
</dbReference>
<dbReference type="Gene3D" id="3.90.1200.10">
    <property type="match status" value="1"/>
</dbReference>
<gene>
    <name evidence="2" type="ORF">ACFFIA_30530</name>
</gene>
<protein>
    <submittedName>
        <fullName evidence="2">Phosphotransferase family protein</fullName>
    </submittedName>
</protein>
<accession>A0ABV6MBB1</accession>
<dbReference type="InterPro" id="IPR051678">
    <property type="entry name" value="AGP_Transferase"/>
</dbReference>
<evidence type="ECO:0000259" key="1">
    <source>
        <dbReference type="Pfam" id="PF01636"/>
    </source>
</evidence>
<organism evidence="2 3">
    <name type="scientific">Phytohabitans kaempferiae</name>
    <dbReference type="NCBI Taxonomy" id="1620943"/>
    <lineage>
        <taxon>Bacteria</taxon>
        <taxon>Bacillati</taxon>
        <taxon>Actinomycetota</taxon>
        <taxon>Actinomycetes</taxon>
        <taxon>Micromonosporales</taxon>
        <taxon>Micromonosporaceae</taxon>
    </lineage>
</organism>
<keyword evidence="3" id="KW-1185">Reference proteome</keyword>
<feature type="domain" description="Aminoglycoside phosphotransferase" evidence="1">
    <location>
        <begin position="32"/>
        <end position="287"/>
    </location>
</feature>
<dbReference type="EMBL" id="JBHLUH010000063">
    <property type="protein sequence ID" value="MFC0531996.1"/>
    <property type="molecule type" value="Genomic_DNA"/>
</dbReference>
<reference evidence="2 3" key="1">
    <citation type="submission" date="2024-09" db="EMBL/GenBank/DDBJ databases">
        <authorList>
            <person name="Sun Q."/>
            <person name="Mori K."/>
        </authorList>
    </citation>
    <scope>NUCLEOTIDE SEQUENCE [LARGE SCALE GENOMIC DNA]</scope>
    <source>
        <strain evidence="2 3">TBRC 3947</strain>
    </source>
</reference>